<dbReference type="EMBL" id="KK198761">
    <property type="protein sequence ID" value="KCW55817.1"/>
    <property type="molecule type" value="Genomic_DNA"/>
</dbReference>
<dbReference type="PANTHER" id="PTHR36030:SF1">
    <property type="entry name" value="CALMODULIN-BINDING DOMAIN-CONTAINING PROTEIN"/>
    <property type="match status" value="1"/>
</dbReference>
<protein>
    <submittedName>
        <fullName evidence="1">Uncharacterized protein</fullName>
    </submittedName>
</protein>
<name>A0A059APA4_EUCGR</name>
<dbReference type="AlphaFoldDB" id="A0A059APA4"/>
<dbReference type="OMA" id="SERKAQC"/>
<accession>A0A059APA4</accession>
<dbReference type="PANTHER" id="PTHR36030">
    <property type="entry name" value="CALMODULIN-BINDING DOMAIN-CONTAINING PROTEIN"/>
    <property type="match status" value="1"/>
</dbReference>
<gene>
    <name evidence="1" type="ORF">EUGRSUZ_I01634</name>
</gene>
<sequence length="125" mass="13757">MESGRKCGGLIKAKLGLPFYKAAKMPTSAAQYSSKVTPTQSSPSTAMTRVAFVVHQDKISQPKAQMVSVIVPDKGRDSLAQFDKVFGMPVDESVDLKATNYISSVQERFKLEWVNSERKNNEVVS</sequence>
<organism evidence="1">
    <name type="scientific">Eucalyptus grandis</name>
    <name type="common">Flooded gum</name>
    <dbReference type="NCBI Taxonomy" id="71139"/>
    <lineage>
        <taxon>Eukaryota</taxon>
        <taxon>Viridiplantae</taxon>
        <taxon>Streptophyta</taxon>
        <taxon>Embryophyta</taxon>
        <taxon>Tracheophyta</taxon>
        <taxon>Spermatophyta</taxon>
        <taxon>Magnoliopsida</taxon>
        <taxon>eudicotyledons</taxon>
        <taxon>Gunneridae</taxon>
        <taxon>Pentapetalae</taxon>
        <taxon>rosids</taxon>
        <taxon>malvids</taxon>
        <taxon>Myrtales</taxon>
        <taxon>Myrtaceae</taxon>
        <taxon>Myrtoideae</taxon>
        <taxon>Eucalypteae</taxon>
        <taxon>Eucalyptus</taxon>
    </lineage>
</organism>
<dbReference type="InParanoid" id="A0A059APA4"/>
<proteinExistence type="predicted"/>
<dbReference type="FunCoup" id="A0A059APA4">
    <property type="interactions" value="2"/>
</dbReference>
<reference evidence="1" key="1">
    <citation type="submission" date="2013-07" db="EMBL/GenBank/DDBJ databases">
        <title>The genome of Eucalyptus grandis.</title>
        <authorList>
            <person name="Schmutz J."/>
            <person name="Hayes R."/>
            <person name="Myburg A."/>
            <person name="Tuskan G."/>
            <person name="Grattapaglia D."/>
            <person name="Rokhsar D.S."/>
        </authorList>
    </citation>
    <scope>NUCLEOTIDE SEQUENCE</scope>
    <source>
        <tissue evidence="1">Leaf extractions</tissue>
    </source>
</reference>
<evidence type="ECO:0000313" key="1">
    <source>
        <dbReference type="EMBL" id="KCW55817.1"/>
    </source>
</evidence>
<dbReference type="Gramene" id="KCW55817">
    <property type="protein sequence ID" value="KCW55817"/>
    <property type="gene ID" value="EUGRSUZ_I01634"/>
</dbReference>